<feature type="compositionally biased region" description="Basic and acidic residues" evidence="1">
    <location>
        <begin position="36"/>
        <end position="57"/>
    </location>
</feature>
<feature type="region of interest" description="Disordered" evidence="1">
    <location>
        <begin position="36"/>
        <end position="76"/>
    </location>
</feature>
<dbReference type="Proteomes" id="UP000006727">
    <property type="component" value="Chromosome 18"/>
</dbReference>
<proteinExistence type="predicted"/>
<dbReference type="RefSeq" id="XP_024402146.1">
    <property type="nucleotide sequence ID" value="XM_024546378.2"/>
</dbReference>
<protein>
    <submittedName>
        <fullName evidence="2 3">Uncharacterized protein</fullName>
    </submittedName>
</protein>
<dbReference type="Gramene" id="Pp3c18_10790V3.1">
    <property type="protein sequence ID" value="PAC:32982182.CDS.1"/>
    <property type="gene ID" value="Pp3c18_10790"/>
</dbReference>
<reference evidence="2 4" key="2">
    <citation type="journal article" date="2018" name="Plant J.">
        <title>The Physcomitrella patens chromosome-scale assembly reveals moss genome structure and evolution.</title>
        <authorList>
            <person name="Lang D."/>
            <person name="Ullrich K.K."/>
            <person name="Murat F."/>
            <person name="Fuchs J."/>
            <person name="Jenkins J."/>
            <person name="Haas F.B."/>
            <person name="Piednoel M."/>
            <person name="Gundlach H."/>
            <person name="Van Bel M."/>
            <person name="Meyberg R."/>
            <person name="Vives C."/>
            <person name="Morata J."/>
            <person name="Symeonidi A."/>
            <person name="Hiss M."/>
            <person name="Muchero W."/>
            <person name="Kamisugi Y."/>
            <person name="Saleh O."/>
            <person name="Blanc G."/>
            <person name="Decker E.L."/>
            <person name="van Gessel N."/>
            <person name="Grimwood J."/>
            <person name="Hayes R.D."/>
            <person name="Graham S.W."/>
            <person name="Gunter L.E."/>
            <person name="McDaniel S.F."/>
            <person name="Hoernstein S.N.W."/>
            <person name="Larsson A."/>
            <person name="Li F.W."/>
            <person name="Perroud P.F."/>
            <person name="Phillips J."/>
            <person name="Ranjan P."/>
            <person name="Rokshar D.S."/>
            <person name="Rothfels C.J."/>
            <person name="Schneider L."/>
            <person name="Shu S."/>
            <person name="Stevenson D.W."/>
            <person name="Thummler F."/>
            <person name="Tillich M."/>
            <person name="Villarreal Aguilar J.C."/>
            <person name="Widiez T."/>
            <person name="Wong G.K."/>
            <person name="Wymore A."/>
            <person name="Zhang Y."/>
            <person name="Zimmer A.D."/>
            <person name="Quatrano R.S."/>
            <person name="Mayer K.F.X."/>
            <person name="Goodstein D."/>
            <person name="Casacuberta J.M."/>
            <person name="Vandepoele K."/>
            <person name="Reski R."/>
            <person name="Cuming A.C."/>
            <person name="Tuskan G.A."/>
            <person name="Maumus F."/>
            <person name="Salse J."/>
            <person name="Schmutz J."/>
            <person name="Rensing S.A."/>
        </authorList>
    </citation>
    <scope>NUCLEOTIDE SEQUENCE [LARGE SCALE GENOMIC DNA]</scope>
    <source>
        <strain evidence="3 4">cv. Gransden 2004</strain>
    </source>
</reference>
<evidence type="ECO:0000313" key="4">
    <source>
        <dbReference type="Proteomes" id="UP000006727"/>
    </source>
</evidence>
<reference evidence="2 4" key="1">
    <citation type="journal article" date="2008" name="Science">
        <title>The Physcomitrella genome reveals evolutionary insights into the conquest of land by plants.</title>
        <authorList>
            <person name="Rensing S."/>
            <person name="Lang D."/>
            <person name="Zimmer A."/>
            <person name="Terry A."/>
            <person name="Salamov A."/>
            <person name="Shapiro H."/>
            <person name="Nishiyama T."/>
            <person name="Perroud P.-F."/>
            <person name="Lindquist E."/>
            <person name="Kamisugi Y."/>
            <person name="Tanahashi T."/>
            <person name="Sakakibara K."/>
            <person name="Fujita T."/>
            <person name="Oishi K."/>
            <person name="Shin-I T."/>
            <person name="Kuroki Y."/>
            <person name="Toyoda A."/>
            <person name="Suzuki Y."/>
            <person name="Hashimoto A."/>
            <person name="Yamaguchi K."/>
            <person name="Sugano A."/>
            <person name="Kohara Y."/>
            <person name="Fujiyama A."/>
            <person name="Anterola A."/>
            <person name="Aoki S."/>
            <person name="Ashton N."/>
            <person name="Barbazuk W.B."/>
            <person name="Barker E."/>
            <person name="Bennetzen J."/>
            <person name="Bezanilla M."/>
            <person name="Blankenship R."/>
            <person name="Cho S.H."/>
            <person name="Dutcher S."/>
            <person name="Estelle M."/>
            <person name="Fawcett J.A."/>
            <person name="Gundlach H."/>
            <person name="Hanada K."/>
            <person name="Heyl A."/>
            <person name="Hicks K.A."/>
            <person name="Hugh J."/>
            <person name="Lohr M."/>
            <person name="Mayer K."/>
            <person name="Melkozernov A."/>
            <person name="Murata T."/>
            <person name="Nelson D."/>
            <person name="Pils B."/>
            <person name="Prigge M."/>
            <person name="Reiss B."/>
            <person name="Renner T."/>
            <person name="Rombauts S."/>
            <person name="Rushton P."/>
            <person name="Sanderfoot A."/>
            <person name="Schween G."/>
            <person name="Shiu S.-H."/>
            <person name="Stueber K."/>
            <person name="Theodoulou F.L."/>
            <person name="Tu H."/>
            <person name="Van de Peer Y."/>
            <person name="Verrier P.J."/>
            <person name="Waters E."/>
            <person name="Wood A."/>
            <person name="Yang L."/>
            <person name="Cove D."/>
            <person name="Cuming A."/>
            <person name="Hasebe M."/>
            <person name="Lucas S."/>
            <person name="Mishler D.B."/>
            <person name="Reski R."/>
            <person name="Grigoriev I."/>
            <person name="Quatrano R.S."/>
            <person name="Boore J.L."/>
        </authorList>
    </citation>
    <scope>NUCLEOTIDE SEQUENCE [LARGE SCALE GENOMIC DNA]</scope>
    <source>
        <strain evidence="3 4">cv. Gransden 2004</strain>
    </source>
</reference>
<dbReference type="EnsemblPlants" id="Pp3c18_10790V3.1">
    <property type="protein sequence ID" value="PAC:32982182.CDS.1"/>
    <property type="gene ID" value="Pp3c18_10790"/>
</dbReference>
<evidence type="ECO:0000313" key="2">
    <source>
        <dbReference type="EMBL" id="PNR35074.1"/>
    </source>
</evidence>
<dbReference type="RefSeq" id="XP_073396879.1">
    <property type="nucleotide sequence ID" value="XM_073540778.1"/>
</dbReference>
<name>A0A2K1J0M2_PHYPA</name>
<gene>
    <name evidence="3" type="primary">LOC112295158</name>
    <name evidence="2" type="ORF">PHYPA_022973</name>
</gene>
<sequence>MNGNRSDSGGLRLEVIPVAMQPNLVMLHRKRKAWAERGAAEEAGREGGRGLPRENGRGGRGAGIGCNESRSPGKIGPSPGDAFLCFLVLDSIFWSTPAANLIVLRWVPDRRTLKLAKRPQTMWRLVSTNRAEFRARRGGGESSRSGLVSSTPTP</sequence>
<dbReference type="EnsemblPlants" id="Pp3c18_10790V3.2">
    <property type="protein sequence ID" value="PAC:32982183.CDS.1"/>
    <property type="gene ID" value="Pp3c18_10790"/>
</dbReference>
<dbReference type="AlphaFoldDB" id="A0A2K1J0M2"/>
<keyword evidence="4" id="KW-1185">Reference proteome</keyword>
<feature type="region of interest" description="Disordered" evidence="1">
    <location>
        <begin position="134"/>
        <end position="154"/>
    </location>
</feature>
<dbReference type="RefSeq" id="XP_024402145.1">
    <property type="nucleotide sequence ID" value="XM_024546377.2"/>
</dbReference>
<dbReference type="EMBL" id="ABEU02000018">
    <property type="protein sequence ID" value="PNR35074.1"/>
    <property type="molecule type" value="Genomic_DNA"/>
</dbReference>
<dbReference type="GeneID" id="112295158"/>
<evidence type="ECO:0000313" key="3">
    <source>
        <dbReference type="EnsemblPlants" id="PAC:32982182.CDS.1"/>
    </source>
</evidence>
<dbReference type="Gramene" id="Pp3c18_10790V3.2">
    <property type="protein sequence ID" value="PAC:32982183.CDS.1"/>
    <property type="gene ID" value="Pp3c18_10790"/>
</dbReference>
<reference evidence="3" key="3">
    <citation type="submission" date="2020-12" db="UniProtKB">
        <authorList>
            <consortium name="EnsemblPlants"/>
        </authorList>
    </citation>
    <scope>IDENTIFICATION</scope>
</reference>
<evidence type="ECO:0000256" key="1">
    <source>
        <dbReference type="SAM" id="MobiDB-lite"/>
    </source>
</evidence>
<organism evidence="2">
    <name type="scientific">Physcomitrium patens</name>
    <name type="common">Spreading-leaved earth moss</name>
    <name type="synonym">Physcomitrella patens</name>
    <dbReference type="NCBI Taxonomy" id="3218"/>
    <lineage>
        <taxon>Eukaryota</taxon>
        <taxon>Viridiplantae</taxon>
        <taxon>Streptophyta</taxon>
        <taxon>Embryophyta</taxon>
        <taxon>Bryophyta</taxon>
        <taxon>Bryophytina</taxon>
        <taxon>Bryopsida</taxon>
        <taxon>Funariidae</taxon>
        <taxon>Funariales</taxon>
        <taxon>Funariaceae</taxon>
        <taxon>Physcomitrium</taxon>
    </lineage>
</organism>
<feature type="compositionally biased region" description="Low complexity" evidence="1">
    <location>
        <begin position="142"/>
        <end position="154"/>
    </location>
</feature>
<accession>A0A2K1J0M2</accession>